<sequence length="156" mass="16231">MKTTIIALIFLLIGGSIGGFLALGFGMGMGAASGAVMGAQAGVCLAAETAQQQGLIDVAAQNRIISAAIAGIRAQSAAVPVEAGIEWIEDAAGCRKLLNQFAQGSVQLSPILGNHSSIVDFQKIDPCHHARLRIHRPIHSPPTIRSHHIGYVYLSA</sequence>
<gene>
    <name evidence="1" type="ordered locus">Thivi_4551</name>
</gene>
<dbReference type="EMBL" id="CP003154">
    <property type="protein sequence ID" value="AFL76345.1"/>
    <property type="molecule type" value="Genomic_DNA"/>
</dbReference>
<accession>I3YH77</accession>
<reference evidence="1 2" key="1">
    <citation type="submission" date="2012-06" db="EMBL/GenBank/DDBJ databases">
        <title>Complete sequence of Thiocystis violascens DSM 198.</title>
        <authorList>
            <consortium name="US DOE Joint Genome Institute"/>
            <person name="Lucas S."/>
            <person name="Han J."/>
            <person name="Lapidus A."/>
            <person name="Cheng J.-F."/>
            <person name="Goodwin L."/>
            <person name="Pitluck S."/>
            <person name="Peters L."/>
            <person name="Ovchinnikova G."/>
            <person name="Teshima H."/>
            <person name="Detter J.C."/>
            <person name="Han C."/>
            <person name="Tapia R."/>
            <person name="Land M."/>
            <person name="Hauser L."/>
            <person name="Kyrpides N."/>
            <person name="Ivanova N."/>
            <person name="Pagani I."/>
            <person name="Vogl K."/>
            <person name="Liu Z."/>
            <person name="Frigaard N.-U."/>
            <person name="Bryant D."/>
            <person name="Woyke T."/>
        </authorList>
    </citation>
    <scope>NUCLEOTIDE SEQUENCE [LARGE SCALE GENOMIC DNA]</scope>
    <source>
        <strain evidence="2">ATCC 17096 / DSM 198 / 6111</strain>
    </source>
</reference>
<proteinExistence type="predicted"/>
<dbReference type="Proteomes" id="UP000006062">
    <property type="component" value="Chromosome"/>
</dbReference>
<organism evidence="1 2">
    <name type="scientific">Thiocystis violascens (strain ATCC 17096 / DSM 198 / 6111)</name>
    <name type="common">Chromatium violascens</name>
    <dbReference type="NCBI Taxonomy" id="765911"/>
    <lineage>
        <taxon>Bacteria</taxon>
        <taxon>Pseudomonadati</taxon>
        <taxon>Pseudomonadota</taxon>
        <taxon>Gammaproteobacteria</taxon>
        <taxon>Chromatiales</taxon>
        <taxon>Chromatiaceae</taxon>
        <taxon>Thiocystis</taxon>
    </lineage>
</organism>
<dbReference type="eggNOG" id="ENOG5032WWI">
    <property type="taxonomic scope" value="Bacteria"/>
</dbReference>
<evidence type="ECO:0000313" key="2">
    <source>
        <dbReference type="Proteomes" id="UP000006062"/>
    </source>
</evidence>
<name>I3YH77_THIV6</name>
<evidence type="ECO:0000313" key="1">
    <source>
        <dbReference type="EMBL" id="AFL76345.1"/>
    </source>
</evidence>
<protein>
    <submittedName>
        <fullName evidence="1">Uncharacterized protein</fullName>
    </submittedName>
</protein>
<dbReference type="STRING" id="765911.Thivi_4551"/>
<dbReference type="RefSeq" id="WP_014780715.1">
    <property type="nucleotide sequence ID" value="NC_018012.1"/>
</dbReference>
<dbReference type="HOGENOM" id="CLU_1685784_0_0_6"/>
<dbReference type="KEGG" id="tvi:Thivi_4551"/>
<keyword evidence="2" id="KW-1185">Reference proteome</keyword>
<dbReference type="AlphaFoldDB" id="I3YH77"/>